<feature type="compositionally biased region" description="Basic and acidic residues" evidence="1">
    <location>
        <begin position="1777"/>
        <end position="1789"/>
    </location>
</feature>
<feature type="compositionally biased region" description="Basic and acidic residues" evidence="1">
    <location>
        <begin position="1"/>
        <end position="12"/>
    </location>
</feature>
<feature type="compositionally biased region" description="Basic and acidic residues" evidence="1">
    <location>
        <begin position="990"/>
        <end position="1001"/>
    </location>
</feature>
<feature type="compositionally biased region" description="Basic and acidic residues" evidence="1">
    <location>
        <begin position="1322"/>
        <end position="1355"/>
    </location>
</feature>
<feature type="compositionally biased region" description="Basic and acidic residues" evidence="1">
    <location>
        <begin position="1723"/>
        <end position="1741"/>
    </location>
</feature>
<feature type="region of interest" description="Disordered" evidence="1">
    <location>
        <begin position="1491"/>
        <end position="1551"/>
    </location>
</feature>
<feature type="region of interest" description="Disordered" evidence="1">
    <location>
        <begin position="2296"/>
        <end position="2319"/>
    </location>
</feature>
<feature type="region of interest" description="Disordered" evidence="1">
    <location>
        <begin position="1038"/>
        <end position="1093"/>
    </location>
</feature>
<reference evidence="2 3" key="1">
    <citation type="submission" date="2019-09" db="EMBL/GenBank/DDBJ databases">
        <title>A chromosome-level genome assembly of the Chinese tupelo Nyssa sinensis.</title>
        <authorList>
            <person name="Yang X."/>
            <person name="Kang M."/>
            <person name="Yang Y."/>
            <person name="Xiong H."/>
            <person name="Wang M."/>
            <person name="Zhang Z."/>
            <person name="Wang Z."/>
            <person name="Wu H."/>
            <person name="Ma T."/>
            <person name="Liu J."/>
            <person name="Xi Z."/>
        </authorList>
    </citation>
    <scope>NUCLEOTIDE SEQUENCE [LARGE SCALE GENOMIC DNA]</scope>
    <source>
        <strain evidence="2">J267</strain>
        <tissue evidence="2">Leaf</tissue>
    </source>
</reference>
<feature type="compositionally biased region" description="Basic and acidic residues" evidence="1">
    <location>
        <begin position="1420"/>
        <end position="1430"/>
    </location>
</feature>
<feature type="compositionally biased region" description="Basic and acidic residues" evidence="1">
    <location>
        <begin position="1995"/>
        <end position="2028"/>
    </location>
</feature>
<feature type="compositionally biased region" description="Basic and acidic residues" evidence="1">
    <location>
        <begin position="274"/>
        <end position="330"/>
    </location>
</feature>
<proteinExistence type="predicted"/>
<feature type="region of interest" description="Disordered" evidence="1">
    <location>
        <begin position="1265"/>
        <end position="1355"/>
    </location>
</feature>
<feature type="compositionally biased region" description="Polar residues" evidence="1">
    <location>
        <begin position="2403"/>
        <end position="2418"/>
    </location>
</feature>
<feature type="compositionally biased region" description="Polar residues" evidence="1">
    <location>
        <begin position="1868"/>
        <end position="1889"/>
    </location>
</feature>
<dbReference type="EMBL" id="CM018032">
    <property type="protein sequence ID" value="KAA8548144.1"/>
    <property type="molecule type" value="Genomic_DNA"/>
</dbReference>
<feature type="region of interest" description="Disordered" evidence="1">
    <location>
        <begin position="983"/>
        <end position="1022"/>
    </location>
</feature>
<evidence type="ECO:0000313" key="3">
    <source>
        <dbReference type="Proteomes" id="UP000325577"/>
    </source>
</evidence>
<feature type="region of interest" description="Disordered" evidence="1">
    <location>
        <begin position="715"/>
        <end position="796"/>
    </location>
</feature>
<feature type="region of interest" description="Disordered" evidence="1">
    <location>
        <begin position="1610"/>
        <end position="1651"/>
    </location>
</feature>
<dbReference type="Proteomes" id="UP000325577">
    <property type="component" value="Linkage Group LG1"/>
</dbReference>
<feature type="region of interest" description="Disordered" evidence="1">
    <location>
        <begin position="468"/>
        <end position="573"/>
    </location>
</feature>
<feature type="region of interest" description="Disordered" evidence="1">
    <location>
        <begin position="1718"/>
        <end position="2048"/>
    </location>
</feature>
<feature type="compositionally biased region" description="Basic and acidic residues" evidence="1">
    <location>
        <begin position="1193"/>
        <end position="1202"/>
    </location>
</feature>
<feature type="region of interest" description="Disordered" evidence="1">
    <location>
        <begin position="43"/>
        <end position="72"/>
    </location>
</feature>
<feature type="region of interest" description="Disordered" evidence="1">
    <location>
        <begin position="392"/>
        <end position="447"/>
    </location>
</feature>
<feature type="compositionally biased region" description="Basic and acidic residues" evidence="1">
    <location>
        <begin position="1890"/>
        <end position="1918"/>
    </location>
</feature>
<feature type="compositionally biased region" description="Basic and acidic residues" evidence="1">
    <location>
        <begin position="525"/>
        <end position="559"/>
    </location>
</feature>
<feature type="region of interest" description="Disordered" evidence="1">
    <location>
        <begin position="351"/>
        <end position="372"/>
    </location>
</feature>
<organism evidence="2 3">
    <name type="scientific">Nyssa sinensis</name>
    <dbReference type="NCBI Taxonomy" id="561372"/>
    <lineage>
        <taxon>Eukaryota</taxon>
        <taxon>Viridiplantae</taxon>
        <taxon>Streptophyta</taxon>
        <taxon>Embryophyta</taxon>
        <taxon>Tracheophyta</taxon>
        <taxon>Spermatophyta</taxon>
        <taxon>Magnoliopsida</taxon>
        <taxon>eudicotyledons</taxon>
        <taxon>Gunneridae</taxon>
        <taxon>Pentapetalae</taxon>
        <taxon>asterids</taxon>
        <taxon>Cornales</taxon>
        <taxon>Nyssaceae</taxon>
        <taxon>Nyssa</taxon>
    </lineage>
</organism>
<feature type="compositionally biased region" description="Polar residues" evidence="1">
    <location>
        <begin position="2306"/>
        <end position="2319"/>
    </location>
</feature>
<sequence length="2461" mass="275016">MKLEGSIHREGEELAPTEASTREYRDDEGFTVLVGEDNVEVIEHNKSETSKREGHPQESLLKSEPGKENLESPLDVAAEEIETTASNEHAETITHVVEQRMIDSLEETRKCKTIHADDINNKEIQEEKTISTVDLDKKTVSAEVEIPNKNANDLNVTHPLVEETVQVTDAGDNIKEEIQQEEEASDTELQRIIAKSDANKKSVIEEEVAVKDSDTVRTGEEADQLNYQEGENKKNNSEEATSELNGGDQSCRTDNEMENIHDRTINEEVYEGPKIAEMEEGTEKQIKHEEHTITDHSTESTGEEKTKHSQEDEAEAEKSKAKLEKGHETTSADEGVGIEKQVILEENRIQDQPMVFIEEETSAESSKEDETMVLDTTNRGEDFLEHIVKEADAANDHPTESFEEKMVPESSQEDEANEGYETAGGSTNTERQNMEESAIVDNPTLTVGEEKVQEEVKELNIECIEQNLEATHLTKETKPEATKDEAEPNKDCYTQSTMGTSEEETMSNESNQDLIENSSVPEPEVSEKEIKEEILEKTESTEETSLKEAEPEYKMKVDSSDLASDHPTLIVGEQKVEEEVKELNIERIEHNLEATHHTKETKLEAAKNEADPNKDCNAQSTIGTSEEETMPNENNRDLIENSSVPEPEVSEKEIKEEILEKADSIEETSLKEGKAEYKMEMDSSNQASDHPTLTVEGEVKVLNIECIEKNLEATYPTEETKLETAKDEEEPNKDSYAQSARGTLEEKIMTNKSNRDLIENSSVPEPEEAEAEYKMVDSSDLTSDHPTITVGKEKVEGEVEELNIQCIEQNLEAMHPTDETKLEAAKDEAEPNKDCYAQSATGTSEEETMPNESNRDLTENSSVLDPMVSEKEIKEEILEKADPTEETSLKKAEAECKMQVASSDLTSDHPALTVEGEVKELNIQCTEQNLEATKDEANPNKDNYAQSATGISEEESNRDLIENSKVPELKVSEKEIKEEIFENVDSTEETSLKEAEAEYKMQVDSSDLTSDHPTLTVGEEKVEGEVKELNIECIEQNLEAMHPKQETKPEAVKDEAEPTKDCYAQSATGTSEEETMPNESNRDLIENSSVPELEVSEKEIKEEILEKVYSAEETSLKEAEVEYKKQVDSSDLTLDHPTLTVEGEVKELNIECIEQNPEEIKPEAAKDEAEPNKDCYAQSATGTSEDETMPNESNKDLIPELKVSEKEIKEEILEKVDSTEETSLKEAEVEYKMQVESSDLTSVHPTLTVEGEVKELNIECIEQNLEAMHPAEETRPEAAKDEAEPNKDCYAQSATGTSEEETMPNESNRDLVENSSVPELEVSEKEIKEEDLEKVYSTEETGLKEAEVEYKKQVDSSDLTLDHPTLTVEGEVKELNIECIEQNPEEIKPEAAKDEAEPNKDCYAQSATGTSEDETMPNESNKDLIPELEVSEKEIKEEILEKVDSTEETSLKEAEVEYKMRVDSSDLTSVHPTLTVEGEVKELNIECIEQNLEATHPTEETRPEAAKDEAEPNKDCYAQSATGTSEEETMPNESNRDLIENSSVPELEVSEKEIKEEVLEKVYSTEETGLKEAEVEYKKQVDSSDLTLDHPTLTVEGEVKELNIECIEQNPEEIKPEAAKDEAEPNKDCYAQSATGTSEDETMPNESNKDLIPELEVSEKEIKEEILEKVDSTEETSLKEAEVEYKMQVDSSDLTSVHPTLTVEGEVKELNIECIEQNLEATHPTEETRPEATKDEAEPNKDCYAQSATGTSEEETMPNESKRDLIENSSVPEPEVGEEKVEGEVKELNIECIEQNLEATHPTEETKLEASKDEEEPNKDCYAQSTTRTSEEETMSNESNRDLIENSSVPEPEVDSSDLASEKKGLVTTETSESGSNGADITAKPTKTSELGENKDMENPTARNHETEEAGEKIEHQAQIETHYTMSESEDQREVATSETPLDDIFEQSLEASSALSLKEHNLMTTKTSETTDETPKKDESLYVQAETPLVVEVSEEKLMQKEETSTNPRDGADMRSVDIVKESVNEEVRDEDQELYTPPQADNEKSIFESDVELGSEIGKLETLKDEKSLDIGLEMDKSEDVKPVDEAPKCAEGCDTCADTEKDILEQEHSVKNFEGSLKEGVEIEKAVNESEAGGHSHGSEASETRSISTATKENLESVEPGEGLKCAPDSLPEDQSNKTLPQNKKTRVEEESDNVKNQNTESTEEKIIGQDFQEGKKKMNEEMEPKLEAEDQINKTQHANETIKDVILTEEVLEGVERAHKTENIKEQIIEEESCTRELHTISIADEKVNEVKDPDLEPNENLEATDSNVDTETLKSNVAEDLNWEAEASSMTKALEEEMKKACQKPVHVTSSVSEVSEENIEVAANCKEKIDSTPTVVTEETSLGEVQQDKSVKAFDISSDTKSPETTKTTDSIPQGEEVASVKLEEAFGMVSQLPEIEENADEEDCKFKKARCRCK</sequence>
<feature type="compositionally biased region" description="Polar residues" evidence="1">
    <location>
        <begin position="238"/>
        <end position="250"/>
    </location>
</feature>
<feature type="compositionally biased region" description="Basic and acidic residues" evidence="1">
    <location>
        <begin position="1496"/>
        <end position="1514"/>
    </location>
</feature>
<feature type="compositionally biased region" description="Basic and acidic residues" evidence="1">
    <location>
        <begin position="1041"/>
        <end position="1060"/>
    </location>
</feature>
<feature type="compositionally biased region" description="Basic and acidic residues" evidence="1">
    <location>
        <begin position="1801"/>
        <end position="1811"/>
    </location>
</feature>
<feature type="compositionally biased region" description="Basic and acidic residues" evidence="1">
    <location>
        <begin position="392"/>
        <end position="407"/>
    </location>
</feature>
<protein>
    <submittedName>
        <fullName evidence="2">Uncharacterized protein</fullName>
    </submittedName>
</protein>
<feature type="compositionally biased region" description="Basic and acidic residues" evidence="1">
    <location>
        <begin position="743"/>
        <end position="758"/>
    </location>
</feature>
<feature type="compositionally biased region" description="Polar residues" evidence="1">
    <location>
        <begin position="2176"/>
        <end position="2186"/>
    </location>
</feature>
<feature type="compositionally biased region" description="Basic and acidic residues" evidence="1">
    <location>
        <begin position="955"/>
        <end position="964"/>
    </location>
</feature>
<feature type="compositionally biased region" description="Polar residues" evidence="1">
    <location>
        <begin position="1003"/>
        <end position="1013"/>
    </location>
</feature>
<dbReference type="PANTHER" id="PTHR35511:SF2">
    <property type="entry name" value="A-KINASE ANCHOR-LIKE PROTEIN"/>
    <property type="match status" value="1"/>
</dbReference>
<feature type="compositionally biased region" description="Basic and acidic residues" evidence="1">
    <location>
        <begin position="1158"/>
        <end position="1173"/>
    </location>
</feature>
<feature type="region of interest" description="Disordered" evidence="1">
    <location>
        <begin position="210"/>
        <end position="339"/>
    </location>
</feature>
<feature type="compositionally biased region" description="Basic and acidic residues" evidence="1">
    <location>
        <begin position="815"/>
        <end position="833"/>
    </location>
</feature>
<feature type="region of interest" description="Disordered" evidence="1">
    <location>
        <begin position="2125"/>
        <end position="2229"/>
    </location>
</feature>
<feature type="region of interest" description="Disordered" evidence="1">
    <location>
        <begin position="1383"/>
        <end position="1430"/>
    </location>
</feature>
<feature type="compositionally biased region" description="Basic and acidic residues" evidence="1">
    <location>
        <begin position="2125"/>
        <end position="2146"/>
    </location>
</feature>
<accession>A0A5J5BZT6</accession>
<feature type="compositionally biased region" description="Basic and acidic residues" evidence="1">
    <location>
        <begin position="43"/>
        <end position="56"/>
    </location>
</feature>
<feature type="compositionally biased region" description="Polar residues" evidence="1">
    <location>
        <begin position="940"/>
        <end position="950"/>
    </location>
</feature>
<feature type="region of interest" description="Disordered" evidence="1">
    <location>
        <begin position="2382"/>
        <end position="2424"/>
    </location>
</feature>
<feature type="compositionally biased region" description="Basic and acidic residues" evidence="1">
    <location>
        <begin position="210"/>
        <end position="220"/>
    </location>
</feature>
<gene>
    <name evidence="2" type="ORF">F0562_004595</name>
</gene>
<feature type="region of interest" description="Disordered" evidence="1">
    <location>
        <begin position="874"/>
        <end position="893"/>
    </location>
</feature>
<feature type="compositionally biased region" description="Basic and acidic residues" evidence="1">
    <location>
        <begin position="472"/>
        <end position="490"/>
    </location>
</feature>
<feature type="region of interest" description="Disordered" evidence="1">
    <location>
        <begin position="811"/>
        <end position="868"/>
    </location>
</feature>
<evidence type="ECO:0000256" key="1">
    <source>
        <dbReference type="SAM" id="MobiDB-lite"/>
    </source>
</evidence>
<feature type="compositionally biased region" description="Low complexity" evidence="1">
    <location>
        <begin position="507"/>
        <end position="523"/>
    </location>
</feature>
<feature type="region of interest" description="Disordered" evidence="1">
    <location>
        <begin position="930"/>
        <end position="964"/>
    </location>
</feature>
<feature type="compositionally biased region" description="Basic and acidic residues" evidence="1">
    <location>
        <begin position="1612"/>
        <end position="1627"/>
    </location>
</feature>
<feature type="region of interest" description="Disordered" evidence="1">
    <location>
        <begin position="589"/>
        <end position="653"/>
    </location>
</feature>
<feature type="compositionally biased region" description="Basic and acidic residues" evidence="1">
    <location>
        <begin position="251"/>
        <end position="266"/>
    </location>
</feature>
<feature type="region of interest" description="Disordered" evidence="1">
    <location>
        <begin position="1"/>
        <end position="28"/>
    </location>
</feature>
<feature type="compositionally biased region" description="Basic and acidic residues" evidence="1">
    <location>
        <begin position="1269"/>
        <end position="1287"/>
    </location>
</feature>
<feature type="compositionally biased region" description="Basic and acidic residues" evidence="1">
    <location>
        <begin position="2206"/>
        <end position="2229"/>
    </location>
</feature>
<name>A0A5J5BZT6_9ASTE</name>
<dbReference type="OrthoDB" id="771720at2759"/>
<evidence type="ECO:0000313" key="2">
    <source>
        <dbReference type="EMBL" id="KAA8548144.1"/>
    </source>
</evidence>
<keyword evidence="3" id="KW-1185">Reference proteome</keyword>
<feature type="compositionally biased region" description="Basic and acidic residues" evidence="1">
    <location>
        <begin position="589"/>
        <end position="614"/>
    </location>
</feature>
<dbReference type="PANTHER" id="PTHR35511">
    <property type="entry name" value="A-KINASE ANCHOR-LIKE PROTEIN"/>
    <property type="match status" value="1"/>
</dbReference>
<feature type="region of interest" description="Disordered" evidence="1">
    <location>
        <begin position="1156"/>
        <end position="1202"/>
    </location>
</feature>
<feature type="compositionally biased region" description="Basic and acidic residues" evidence="1">
    <location>
        <begin position="1385"/>
        <end position="1400"/>
    </location>
</feature>